<comment type="caution">
    <text evidence="1">The sequence shown here is derived from an EMBL/GenBank/DDBJ whole genome shotgun (WGS) entry which is preliminary data.</text>
</comment>
<proteinExistence type="predicted"/>
<evidence type="ECO:0008006" key="3">
    <source>
        <dbReference type="Google" id="ProtNLM"/>
    </source>
</evidence>
<dbReference type="Proteomes" id="UP000249061">
    <property type="component" value="Unassembled WGS sequence"/>
</dbReference>
<dbReference type="EMBL" id="QFQP01000010">
    <property type="protein sequence ID" value="PZR13247.1"/>
    <property type="molecule type" value="Genomic_DNA"/>
</dbReference>
<gene>
    <name evidence="1" type="ORF">DI536_13250</name>
</gene>
<sequence>MKWSLLDNGVDFIRSGIESFILKETKDARDYKYALLHLFSGTLLILKERLRREHPSLVFTKVTEDRETVDFAEVQARLAKCAGIALSEADTKILKRAQKLRNSIEHYEFDLNLHYADSVIAELTVFLESFLGNHLGASLEGKLPFTVWRRLLRLKDVVQARRDSWPTRAAQFQNVSDQFLRDLAAPVYEHKIGFESPSLLECIECSSDSVAVMTDSDIGLCTRLECRAVTELTWCRTCHSPSVSDLCPPHRLEDDAMWESAYDAAVAQQSKKERS</sequence>
<name>A0A2W5THG2_9BACT</name>
<reference evidence="1 2" key="1">
    <citation type="submission" date="2017-08" db="EMBL/GenBank/DDBJ databases">
        <title>Infants hospitalized years apart are colonized by the same room-sourced microbial strains.</title>
        <authorList>
            <person name="Brooks B."/>
            <person name="Olm M.R."/>
            <person name="Firek B.A."/>
            <person name="Baker R."/>
            <person name="Thomas B.C."/>
            <person name="Morowitz M.J."/>
            <person name="Banfield J.F."/>
        </authorList>
    </citation>
    <scope>NUCLEOTIDE SEQUENCE [LARGE SCALE GENOMIC DNA]</scope>
    <source>
        <strain evidence="1">S2_003_000_R2_14</strain>
    </source>
</reference>
<evidence type="ECO:0000313" key="1">
    <source>
        <dbReference type="EMBL" id="PZR13247.1"/>
    </source>
</evidence>
<protein>
    <recommendedName>
        <fullName evidence="3">DUF4145 domain-containing protein</fullName>
    </recommendedName>
</protein>
<accession>A0A2W5THG2</accession>
<dbReference type="AlphaFoldDB" id="A0A2W5THG2"/>
<organism evidence="1 2">
    <name type="scientific">Archangium gephyra</name>
    <dbReference type="NCBI Taxonomy" id="48"/>
    <lineage>
        <taxon>Bacteria</taxon>
        <taxon>Pseudomonadati</taxon>
        <taxon>Myxococcota</taxon>
        <taxon>Myxococcia</taxon>
        <taxon>Myxococcales</taxon>
        <taxon>Cystobacterineae</taxon>
        <taxon>Archangiaceae</taxon>
        <taxon>Archangium</taxon>
    </lineage>
</organism>
<evidence type="ECO:0000313" key="2">
    <source>
        <dbReference type="Proteomes" id="UP000249061"/>
    </source>
</evidence>